<comment type="caution">
    <text evidence="2">The sequence shown here is derived from an EMBL/GenBank/DDBJ whole genome shotgun (WGS) entry which is preliminary data.</text>
</comment>
<feature type="compositionally biased region" description="Low complexity" evidence="1">
    <location>
        <begin position="287"/>
        <end position="296"/>
    </location>
</feature>
<dbReference type="STRING" id="205917.A0A4Y9ZF80"/>
<evidence type="ECO:0008006" key="4">
    <source>
        <dbReference type="Google" id="ProtNLM"/>
    </source>
</evidence>
<evidence type="ECO:0000313" key="3">
    <source>
        <dbReference type="Proteomes" id="UP000298327"/>
    </source>
</evidence>
<feature type="compositionally biased region" description="Polar residues" evidence="1">
    <location>
        <begin position="62"/>
        <end position="78"/>
    </location>
</feature>
<keyword evidence="3" id="KW-1185">Reference proteome</keyword>
<name>A0A4Y9ZF80_9AGAM</name>
<feature type="compositionally biased region" description="Low complexity" evidence="1">
    <location>
        <begin position="365"/>
        <end position="374"/>
    </location>
</feature>
<protein>
    <recommendedName>
        <fullName evidence="4">SAGA-associated factor 11</fullName>
    </recommendedName>
</protein>
<feature type="region of interest" description="Disordered" evidence="1">
    <location>
        <begin position="149"/>
        <end position="374"/>
    </location>
</feature>
<organism evidence="2 3">
    <name type="scientific">Dentipellis fragilis</name>
    <dbReference type="NCBI Taxonomy" id="205917"/>
    <lineage>
        <taxon>Eukaryota</taxon>
        <taxon>Fungi</taxon>
        <taxon>Dikarya</taxon>
        <taxon>Basidiomycota</taxon>
        <taxon>Agaricomycotina</taxon>
        <taxon>Agaricomycetes</taxon>
        <taxon>Russulales</taxon>
        <taxon>Hericiaceae</taxon>
        <taxon>Dentipellis</taxon>
    </lineage>
</organism>
<dbReference type="OrthoDB" id="21557at2759"/>
<reference evidence="2 3" key="1">
    <citation type="submission" date="2019-02" db="EMBL/GenBank/DDBJ databases">
        <title>Genome sequencing of the rare red list fungi Dentipellis fragilis.</title>
        <authorList>
            <person name="Buettner E."/>
            <person name="Kellner H."/>
        </authorList>
    </citation>
    <scope>NUCLEOTIDE SEQUENCE [LARGE SCALE GENOMIC DNA]</scope>
    <source>
        <strain evidence="2 3">DSM 105465</strain>
    </source>
</reference>
<accession>A0A4Y9ZF80</accession>
<gene>
    <name evidence="2" type="ORF">EVG20_g359</name>
</gene>
<feature type="compositionally biased region" description="Pro residues" evidence="1">
    <location>
        <begin position="336"/>
        <end position="347"/>
    </location>
</feature>
<dbReference type="Proteomes" id="UP000298327">
    <property type="component" value="Unassembled WGS sequence"/>
</dbReference>
<feature type="region of interest" description="Disordered" evidence="1">
    <location>
        <begin position="62"/>
        <end position="97"/>
    </location>
</feature>
<evidence type="ECO:0000313" key="2">
    <source>
        <dbReference type="EMBL" id="TFY72647.1"/>
    </source>
</evidence>
<dbReference type="AlphaFoldDB" id="A0A4Y9ZF80"/>
<evidence type="ECO:0000256" key="1">
    <source>
        <dbReference type="SAM" id="MobiDB-lite"/>
    </source>
</evidence>
<proteinExistence type="predicted"/>
<sequence length="374" mass="39267">MAKSDREEVISSLASRIFSALVDDLVMDAALQSHKEVVRSRAVCEVCHTRCGQAHISGPSNANVTALSQNGASSSRQGTPIEGRASGTPGTSTPNGMKDGNLECVNCNRFVCTLSAILLESLADAAPPFLKIAPSRYAPHLSSCMGIGTGTRRGAARGVNSKAKPLDARSASPHMGSENGNVSDDSRQSHSQPVGKKKGRPQKTKQAEGEFNMNRKRPGSPQLSPNKNAKKQKTTGSPLSRVQSDRDASGTPLNGNTLGPPLTHSHSKIPSRLRESSTVSVLERAASSSTGSRSSSPGMLPVGAATPSSAHSVHSFGGPRRNGMVGKKSKPMTRLPSPPHPPRPPTPVMRRPETDYLVDVEGDETGSSTDTDSD</sequence>
<dbReference type="EMBL" id="SEOQ01000009">
    <property type="protein sequence ID" value="TFY72647.1"/>
    <property type="molecule type" value="Genomic_DNA"/>
</dbReference>